<evidence type="ECO:0000256" key="6">
    <source>
        <dbReference type="ARBA" id="ARBA00023136"/>
    </source>
</evidence>
<comment type="similarity">
    <text evidence="2">Belongs to the peptidase S54 family.</text>
</comment>
<dbReference type="AlphaFoldDB" id="A0A3B0VVZ6"/>
<feature type="transmembrane region" description="Helical" evidence="7">
    <location>
        <begin position="74"/>
        <end position="91"/>
    </location>
</feature>
<dbReference type="SUPFAM" id="SSF144091">
    <property type="entry name" value="Rhomboid-like"/>
    <property type="match status" value="1"/>
</dbReference>
<dbReference type="GO" id="GO:0004252">
    <property type="term" value="F:serine-type endopeptidase activity"/>
    <property type="evidence" value="ECO:0007669"/>
    <property type="project" value="InterPro"/>
</dbReference>
<dbReference type="InterPro" id="IPR050925">
    <property type="entry name" value="Rhomboid_protease_S54"/>
</dbReference>
<evidence type="ECO:0000256" key="2">
    <source>
        <dbReference type="ARBA" id="ARBA00009045"/>
    </source>
</evidence>
<feature type="transmembrane region" description="Helical" evidence="7">
    <location>
        <begin position="100"/>
        <end position="119"/>
    </location>
</feature>
<dbReference type="EMBL" id="UOFA01000108">
    <property type="protein sequence ID" value="VAW44333.1"/>
    <property type="molecule type" value="Genomic_DNA"/>
</dbReference>
<evidence type="ECO:0000256" key="7">
    <source>
        <dbReference type="SAM" id="Phobius"/>
    </source>
</evidence>
<keyword evidence="3 7" id="KW-0812">Transmembrane</keyword>
<dbReference type="Gene3D" id="1.20.1540.10">
    <property type="entry name" value="Rhomboid-like"/>
    <property type="match status" value="1"/>
</dbReference>
<feature type="transmembrane region" description="Helical" evidence="7">
    <location>
        <begin position="190"/>
        <end position="209"/>
    </location>
</feature>
<dbReference type="Pfam" id="PF01694">
    <property type="entry name" value="Rhomboid"/>
    <property type="match status" value="1"/>
</dbReference>
<protein>
    <recommendedName>
        <fullName evidence="8">Peptidase S54 rhomboid domain-containing protein</fullName>
    </recommendedName>
</protein>
<feature type="transmembrane region" description="Helical" evidence="7">
    <location>
        <begin position="165"/>
        <end position="184"/>
    </location>
</feature>
<reference evidence="9" key="1">
    <citation type="submission" date="2018-06" db="EMBL/GenBank/DDBJ databases">
        <authorList>
            <person name="Zhirakovskaya E."/>
        </authorList>
    </citation>
    <scope>NUCLEOTIDE SEQUENCE</scope>
</reference>
<evidence type="ECO:0000256" key="5">
    <source>
        <dbReference type="ARBA" id="ARBA00022989"/>
    </source>
</evidence>
<dbReference type="GO" id="GO:0016020">
    <property type="term" value="C:membrane"/>
    <property type="evidence" value="ECO:0007669"/>
    <property type="project" value="UniProtKB-SubCell"/>
</dbReference>
<sequence>MINFSNRTPSYFPYVSVLVSLLLFIFLILSEFTIYQPQIMELYAILTKDYWSLIQQQPTEIFRLLTSLFLHGNLVHWVINYSIFVLLAFSIEKVISGQKFLLVFLLSGIIGNLFASFFLQDQDNVLIGASGAVSGLIGYWLVLFPRKKINFILPIGLYMQKTSMPIAVIIVLWLLVQIILQFQPSPSYDIAWISHIMGFATGFILAWFVK</sequence>
<feature type="transmembrane region" description="Helical" evidence="7">
    <location>
        <begin position="12"/>
        <end position="35"/>
    </location>
</feature>
<name>A0A3B0VVZ6_9ZZZZ</name>
<proteinExistence type="inferred from homology"/>
<dbReference type="InterPro" id="IPR022764">
    <property type="entry name" value="Peptidase_S54_rhomboid_dom"/>
</dbReference>
<dbReference type="PANTHER" id="PTHR43731:SF14">
    <property type="entry name" value="PRESENILIN-ASSOCIATED RHOMBOID-LIKE PROTEIN, MITOCHONDRIAL"/>
    <property type="match status" value="1"/>
</dbReference>
<keyword evidence="4" id="KW-0378">Hydrolase</keyword>
<evidence type="ECO:0000256" key="3">
    <source>
        <dbReference type="ARBA" id="ARBA00022692"/>
    </source>
</evidence>
<comment type="subcellular location">
    <subcellularLocation>
        <location evidence="1">Membrane</location>
        <topology evidence="1">Multi-pass membrane protein</topology>
    </subcellularLocation>
</comment>
<evidence type="ECO:0000256" key="4">
    <source>
        <dbReference type="ARBA" id="ARBA00022801"/>
    </source>
</evidence>
<organism evidence="9">
    <name type="scientific">hydrothermal vent metagenome</name>
    <dbReference type="NCBI Taxonomy" id="652676"/>
    <lineage>
        <taxon>unclassified sequences</taxon>
        <taxon>metagenomes</taxon>
        <taxon>ecological metagenomes</taxon>
    </lineage>
</organism>
<keyword evidence="5 7" id="KW-1133">Transmembrane helix</keyword>
<feature type="domain" description="Peptidase S54 rhomboid" evidence="8">
    <location>
        <begin position="59"/>
        <end position="209"/>
    </location>
</feature>
<dbReference type="InterPro" id="IPR035952">
    <property type="entry name" value="Rhomboid-like_sf"/>
</dbReference>
<dbReference type="PANTHER" id="PTHR43731">
    <property type="entry name" value="RHOMBOID PROTEASE"/>
    <property type="match status" value="1"/>
</dbReference>
<gene>
    <name evidence="9" type="ORF">MNBD_GAMMA02-531</name>
</gene>
<feature type="transmembrane region" description="Helical" evidence="7">
    <location>
        <begin position="125"/>
        <end position="144"/>
    </location>
</feature>
<keyword evidence="6 7" id="KW-0472">Membrane</keyword>
<evidence type="ECO:0000313" key="9">
    <source>
        <dbReference type="EMBL" id="VAW44333.1"/>
    </source>
</evidence>
<evidence type="ECO:0000259" key="8">
    <source>
        <dbReference type="Pfam" id="PF01694"/>
    </source>
</evidence>
<accession>A0A3B0VVZ6</accession>
<evidence type="ECO:0000256" key="1">
    <source>
        <dbReference type="ARBA" id="ARBA00004141"/>
    </source>
</evidence>